<keyword evidence="1" id="KW-0812">Transmembrane</keyword>
<evidence type="ECO:0000313" key="3">
    <source>
        <dbReference type="Proteomes" id="UP000237310"/>
    </source>
</evidence>
<keyword evidence="1" id="KW-0472">Membrane</keyword>
<dbReference type="AlphaFoldDB" id="A0A2S5AFQ4"/>
<proteinExistence type="predicted"/>
<gene>
    <name evidence="2" type="ORF">C3L50_02440</name>
</gene>
<evidence type="ECO:0000313" key="2">
    <source>
        <dbReference type="EMBL" id="POY41398.1"/>
    </source>
</evidence>
<evidence type="ECO:0000256" key="1">
    <source>
        <dbReference type="SAM" id="Phobius"/>
    </source>
</evidence>
<dbReference type="EMBL" id="PQVG01000001">
    <property type="protein sequence ID" value="POY41398.1"/>
    <property type="molecule type" value="Genomic_DNA"/>
</dbReference>
<organism evidence="2 3">
    <name type="scientific">Flavobacterium alvei</name>
    <dbReference type="NCBI Taxonomy" id="2080416"/>
    <lineage>
        <taxon>Bacteria</taxon>
        <taxon>Pseudomonadati</taxon>
        <taxon>Bacteroidota</taxon>
        <taxon>Flavobacteriia</taxon>
        <taxon>Flavobacteriales</taxon>
        <taxon>Flavobacteriaceae</taxon>
        <taxon>Flavobacterium</taxon>
    </lineage>
</organism>
<comment type="caution">
    <text evidence="2">The sequence shown here is derived from an EMBL/GenBank/DDBJ whole genome shotgun (WGS) entry which is preliminary data.</text>
</comment>
<dbReference type="Proteomes" id="UP000237310">
    <property type="component" value="Unassembled WGS sequence"/>
</dbReference>
<feature type="transmembrane region" description="Helical" evidence="1">
    <location>
        <begin position="12"/>
        <end position="39"/>
    </location>
</feature>
<protein>
    <submittedName>
        <fullName evidence="2">Uncharacterized protein</fullName>
    </submittedName>
</protein>
<sequence>MDNSVTKWSVFLLCIIVIPNNIGGWPILFVILGSIISAITFESSVVELIITFLIGLSLYFLFSKNKWFKIGAYILIYLQILFLVIRSEANHDLVLFFVSASPYFCCSIYDIYKTSIYSGLNSTNE</sequence>
<keyword evidence="3" id="KW-1185">Reference proteome</keyword>
<feature type="transmembrane region" description="Helical" evidence="1">
    <location>
        <begin position="70"/>
        <end position="87"/>
    </location>
</feature>
<keyword evidence="1" id="KW-1133">Transmembrane helix</keyword>
<feature type="transmembrane region" description="Helical" evidence="1">
    <location>
        <begin position="93"/>
        <end position="112"/>
    </location>
</feature>
<feature type="transmembrane region" description="Helical" evidence="1">
    <location>
        <begin position="45"/>
        <end position="63"/>
    </location>
</feature>
<name>A0A2S5AFQ4_9FLAO</name>
<reference evidence="2 3" key="1">
    <citation type="submission" date="2018-01" db="EMBL/GenBank/DDBJ databases">
        <authorList>
            <person name="Gaut B.S."/>
            <person name="Morton B.R."/>
            <person name="Clegg M.T."/>
            <person name="Duvall M.R."/>
        </authorList>
    </citation>
    <scope>NUCLEOTIDE SEQUENCE [LARGE SCALE GENOMIC DNA]</scope>
    <source>
        <strain evidence="2 3">HR-AY</strain>
    </source>
</reference>
<accession>A0A2S5AFQ4</accession>